<keyword evidence="6" id="KW-0732">Signal</keyword>
<evidence type="ECO:0000256" key="3">
    <source>
        <dbReference type="ARBA" id="ARBA00022514"/>
    </source>
</evidence>
<evidence type="ECO:0000256" key="5">
    <source>
        <dbReference type="ARBA" id="ARBA00054901"/>
    </source>
</evidence>
<dbReference type="InterPro" id="IPR033899">
    <property type="entry name" value="CXC_Chemokine_domain"/>
</dbReference>
<dbReference type="GeneTree" id="ENSGT01000000214878"/>
<accession>A0AAY4BPD2</accession>
<evidence type="ECO:0000259" key="7">
    <source>
        <dbReference type="SMART" id="SM00199"/>
    </source>
</evidence>
<proteinExistence type="inferred from homology"/>
<dbReference type="GO" id="GO:0008009">
    <property type="term" value="F:chemokine activity"/>
    <property type="evidence" value="ECO:0007669"/>
    <property type="project" value="InterPro"/>
</dbReference>
<keyword evidence="9" id="KW-1185">Reference proteome</keyword>
<dbReference type="CDD" id="cd00273">
    <property type="entry name" value="Chemokine_CXC"/>
    <property type="match status" value="1"/>
</dbReference>
<dbReference type="SMART" id="SM00199">
    <property type="entry name" value="SCY"/>
    <property type="match status" value="1"/>
</dbReference>
<evidence type="ECO:0000313" key="8">
    <source>
        <dbReference type="Ensembl" id="ENSDCDP00010022750.1"/>
    </source>
</evidence>
<dbReference type="InterPro" id="IPR001089">
    <property type="entry name" value="Chemokine_CXC"/>
</dbReference>
<evidence type="ECO:0000256" key="4">
    <source>
        <dbReference type="ARBA" id="ARBA00022525"/>
    </source>
</evidence>
<feature type="domain" description="Chemokine interleukin-8-like" evidence="7">
    <location>
        <begin position="56"/>
        <end position="117"/>
    </location>
</feature>
<keyword evidence="4" id="KW-0964">Secreted</keyword>
<name>A0AAY4BPD2_9TELE</name>
<reference evidence="8" key="3">
    <citation type="submission" date="2025-09" db="UniProtKB">
        <authorList>
            <consortium name="Ensembl"/>
        </authorList>
    </citation>
    <scope>IDENTIFICATION</scope>
</reference>
<dbReference type="Pfam" id="PF00048">
    <property type="entry name" value="IL8"/>
    <property type="match status" value="1"/>
</dbReference>
<reference evidence="8 9" key="1">
    <citation type="submission" date="2020-06" db="EMBL/GenBank/DDBJ databases">
        <authorList>
            <consortium name="Wellcome Sanger Institute Data Sharing"/>
        </authorList>
    </citation>
    <scope>NUCLEOTIDE SEQUENCE [LARGE SCALE GENOMIC DNA]</scope>
</reference>
<dbReference type="Gene3D" id="2.40.50.40">
    <property type="match status" value="1"/>
</dbReference>
<keyword evidence="3" id="KW-0202">Cytokine</keyword>
<dbReference type="GO" id="GO:0042056">
    <property type="term" value="F:chemoattractant activity"/>
    <property type="evidence" value="ECO:0007669"/>
    <property type="project" value="UniProtKB-ARBA"/>
</dbReference>
<evidence type="ECO:0000256" key="2">
    <source>
        <dbReference type="ARBA" id="ARBA00010665"/>
    </source>
</evidence>
<dbReference type="AlphaFoldDB" id="A0AAY4BPD2"/>
<comment type="function">
    <text evidence="5">Ligand for cxcr3.2. Chemotactic for macrophages.</text>
</comment>
<protein>
    <recommendedName>
        <fullName evidence="7">Chemokine interleukin-8-like domain-containing protein</fullName>
    </recommendedName>
</protein>
<dbReference type="InterPro" id="IPR001811">
    <property type="entry name" value="Chemokine_IL8-like_dom"/>
</dbReference>
<dbReference type="InterPro" id="IPR036048">
    <property type="entry name" value="Interleukin_8-like_sf"/>
</dbReference>
<gene>
    <name evidence="8" type="primary">LOC114800016</name>
</gene>
<dbReference type="InterPro" id="IPR039809">
    <property type="entry name" value="Chemokine_b/g/d"/>
</dbReference>
<dbReference type="Proteomes" id="UP000694580">
    <property type="component" value="Chromosome 11"/>
</dbReference>
<evidence type="ECO:0000256" key="1">
    <source>
        <dbReference type="ARBA" id="ARBA00004613"/>
    </source>
</evidence>
<comment type="similarity">
    <text evidence="2">Belongs to the intercrine alpha (chemokine CxC) family.</text>
</comment>
<organism evidence="8 9">
    <name type="scientific">Denticeps clupeoides</name>
    <name type="common">denticle herring</name>
    <dbReference type="NCBI Taxonomy" id="299321"/>
    <lineage>
        <taxon>Eukaryota</taxon>
        <taxon>Metazoa</taxon>
        <taxon>Chordata</taxon>
        <taxon>Craniata</taxon>
        <taxon>Vertebrata</taxon>
        <taxon>Euteleostomi</taxon>
        <taxon>Actinopterygii</taxon>
        <taxon>Neopterygii</taxon>
        <taxon>Teleostei</taxon>
        <taxon>Clupei</taxon>
        <taxon>Clupeiformes</taxon>
        <taxon>Denticipitoidei</taxon>
        <taxon>Denticipitidae</taxon>
        <taxon>Denticeps</taxon>
    </lineage>
</organism>
<comment type="subcellular location">
    <subcellularLocation>
        <location evidence="1">Secreted</location>
    </subcellularLocation>
</comment>
<dbReference type="FunFam" id="2.40.50.40:FF:000004">
    <property type="entry name" value="C-X-C motif chemokine"/>
    <property type="match status" value="1"/>
</dbReference>
<dbReference type="GO" id="GO:0005615">
    <property type="term" value="C:extracellular space"/>
    <property type="evidence" value="ECO:0007669"/>
    <property type="project" value="UniProtKB-KW"/>
</dbReference>
<dbReference type="GO" id="GO:0006955">
    <property type="term" value="P:immune response"/>
    <property type="evidence" value="ECO:0007669"/>
    <property type="project" value="InterPro"/>
</dbReference>
<evidence type="ECO:0000256" key="6">
    <source>
        <dbReference type="SAM" id="SignalP"/>
    </source>
</evidence>
<dbReference type="Ensembl" id="ENSDCDT00010027234.1">
    <property type="protein sequence ID" value="ENSDCDP00010022750.1"/>
    <property type="gene ID" value="ENSDCDG00010013503.1"/>
</dbReference>
<evidence type="ECO:0000313" key="9">
    <source>
        <dbReference type="Proteomes" id="UP000694580"/>
    </source>
</evidence>
<sequence length="135" mass="15042">MALNTQLLLSVVLLCCLATASGEDFYYSTKFVSALITMTSNGSSCVLFPAIPGEPTTWCRCVRTTKAFIHPKNFSKVEIRDAGMGCPQKQIIITLKNKTVVCVAPEVKWINKVIERFHHCSHQVPMKTFSRATNM</sequence>
<feature type="signal peptide" evidence="6">
    <location>
        <begin position="1"/>
        <end position="22"/>
    </location>
</feature>
<feature type="chain" id="PRO_5044336046" description="Chemokine interleukin-8-like domain-containing protein" evidence="6">
    <location>
        <begin position="23"/>
        <end position="135"/>
    </location>
</feature>
<dbReference type="PANTHER" id="PTHR12015">
    <property type="entry name" value="SMALL INDUCIBLE CYTOKINE A"/>
    <property type="match status" value="1"/>
</dbReference>
<reference evidence="8" key="2">
    <citation type="submission" date="2025-08" db="UniProtKB">
        <authorList>
            <consortium name="Ensembl"/>
        </authorList>
    </citation>
    <scope>IDENTIFICATION</scope>
</reference>
<dbReference type="SUPFAM" id="SSF54117">
    <property type="entry name" value="Interleukin 8-like chemokines"/>
    <property type="match status" value="1"/>
</dbReference>
<dbReference type="GO" id="GO:0006952">
    <property type="term" value="P:defense response"/>
    <property type="evidence" value="ECO:0007669"/>
    <property type="project" value="InterPro"/>
</dbReference>
<dbReference type="PRINTS" id="PR00437">
    <property type="entry name" value="SMALLCYTKCXC"/>
</dbReference>
<dbReference type="PANTHER" id="PTHR12015:SF198">
    <property type="entry name" value="PLATELET BASIC PROTEIN"/>
    <property type="match status" value="1"/>
</dbReference>